<dbReference type="EMBL" id="KN817530">
    <property type="protein sequence ID" value="KJA25677.1"/>
    <property type="molecule type" value="Genomic_DNA"/>
</dbReference>
<protein>
    <submittedName>
        <fullName evidence="2">Uncharacterized protein</fullName>
    </submittedName>
</protein>
<dbReference type="Proteomes" id="UP000054270">
    <property type="component" value="Unassembled WGS sequence"/>
</dbReference>
<accession>A0A0D2LE24</accession>
<gene>
    <name evidence="2" type="ORF">HYPSUDRAFT_373174</name>
</gene>
<evidence type="ECO:0000256" key="1">
    <source>
        <dbReference type="SAM" id="MobiDB-lite"/>
    </source>
</evidence>
<feature type="compositionally biased region" description="Low complexity" evidence="1">
    <location>
        <begin position="160"/>
        <end position="173"/>
    </location>
</feature>
<name>A0A0D2LE24_HYPSF</name>
<reference evidence="3" key="1">
    <citation type="submission" date="2014-04" db="EMBL/GenBank/DDBJ databases">
        <title>Evolutionary Origins and Diversification of the Mycorrhizal Mutualists.</title>
        <authorList>
            <consortium name="DOE Joint Genome Institute"/>
            <consortium name="Mycorrhizal Genomics Consortium"/>
            <person name="Kohler A."/>
            <person name="Kuo A."/>
            <person name="Nagy L.G."/>
            <person name="Floudas D."/>
            <person name="Copeland A."/>
            <person name="Barry K.W."/>
            <person name="Cichocki N."/>
            <person name="Veneault-Fourrey C."/>
            <person name="LaButti K."/>
            <person name="Lindquist E.A."/>
            <person name="Lipzen A."/>
            <person name="Lundell T."/>
            <person name="Morin E."/>
            <person name="Murat C."/>
            <person name="Riley R."/>
            <person name="Ohm R."/>
            <person name="Sun H."/>
            <person name="Tunlid A."/>
            <person name="Henrissat B."/>
            <person name="Grigoriev I.V."/>
            <person name="Hibbett D.S."/>
            <person name="Martin F."/>
        </authorList>
    </citation>
    <scope>NUCLEOTIDE SEQUENCE [LARGE SCALE GENOMIC DNA]</scope>
    <source>
        <strain evidence="3">FD-334 SS-4</strain>
    </source>
</reference>
<feature type="region of interest" description="Disordered" evidence="1">
    <location>
        <begin position="61"/>
        <end position="88"/>
    </location>
</feature>
<proteinExistence type="predicted"/>
<dbReference type="AlphaFoldDB" id="A0A0D2LE24"/>
<feature type="region of interest" description="Disordered" evidence="1">
    <location>
        <begin position="160"/>
        <end position="179"/>
    </location>
</feature>
<feature type="region of interest" description="Disordered" evidence="1">
    <location>
        <begin position="1"/>
        <end position="49"/>
    </location>
</feature>
<evidence type="ECO:0000313" key="3">
    <source>
        <dbReference type="Proteomes" id="UP000054270"/>
    </source>
</evidence>
<evidence type="ECO:0000313" key="2">
    <source>
        <dbReference type="EMBL" id="KJA25677.1"/>
    </source>
</evidence>
<organism evidence="2 3">
    <name type="scientific">Hypholoma sublateritium (strain FD-334 SS-4)</name>
    <dbReference type="NCBI Taxonomy" id="945553"/>
    <lineage>
        <taxon>Eukaryota</taxon>
        <taxon>Fungi</taxon>
        <taxon>Dikarya</taxon>
        <taxon>Basidiomycota</taxon>
        <taxon>Agaricomycotina</taxon>
        <taxon>Agaricomycetes</taxon>
        <taxon>Agaricomycetidae</taxon>
        <taxon>Agaricales</taxon>
        <taxon>Agaricineae</taxon>
        <taxon>Strophariaceae</taxon>
        <taxon>Hypholoma</taxon>
    </lineage>
</organism>
<keyword evidence="3" id="KW-1185">Reference proteome</keyword>
<sequence length="179" mass="19456">MATPAGDAPPRSARRQRSASPHQPPTRLRTQIPLPVMAPSPHPSARRASHRAPLLAATYTPRTHTVRTPFSPRTHRPAGADTHGPAKRANYTPRAISSANPLRACAVRCCPRSRYLCAGFPSTCLSSTRDRTCSGTNIARSQPRIGRPSIARRAIHGVRAGVRAPRSRSPSGRRFAKRQ</sequence>